<dbReference type="Pfam" id="PF19086">
    <property type="entry name" value="Terpene_syn_C_2"/>
    <property type="match status" value="1"/>
</dbReference>
<gene>
    <name evidence="7" type="ORF">M407DRAFT_214327</name>
</gene>
<dbReference type="GO" id="GO:0010333">
    <property type="term" value="F:terpene synthase activity"/>
    <property type="evidence" value="ECO:0007669"/>
    <property type="project" value="InterPro"/>
</dbReference>
<keyword evidence="4 6" id="KW-0460">Magnesium</keyword>
<dbReference type="SUPFAM" id="SSF48576">
    <property type="entry name" value="Terpenoid synthases"/>
    <property type="match status" value="1"/>
</dbReference>
<evidence type="ECO:0000256" key="5">
    <source>
        <dbReference type="ARBA" id="ARBA00023239"/>
    </source>
</evidence>
<keyword evidence="5 6" id="KW-0456">Lyase</keyword>
<name>A0A0C3MF69_9AGAM</name>
<evidence type="ECO:0000256" key="1">
    <source>
        <dbReference type="ARBA" id="ARBA00001946"/>
    </source>
</evidence>
<keyword evidence="8" id="KW-1185">Reference proteome</keyword>
<dbReference type="InterPro" id="IPR034686">
    <property type="entry name" value="Terpene_cyclase-like_2"/>
</dbReference>
<comment type="cofactor">
    <cofactor evidence="1 6">
        <name>Mg(2+)</name>
        <dbReference type="ChEBI" id="CHEBI:18420"/>
    </cofactor>
</comment>
<reference evidence="7 8" key="1">
    <citation type="submission" date="2014-04" db="EMBL/GenBank/DDBJ databases">
        <authorList>
            <consortium name="DOE Joint Genome Institute"/>
            <person name="Kuo A."/>
            <person name="Girlanda M."/>
            <person name="Perotto S."/>
            <person name="Kohler A."/>
            <person name="Nagy L.G."/>
            <person name="Floudas D."/>
            <person name="Copeland A."/>
            <person name="Barry K.W."/>
            <person name="Cichocki N."/>
            <person name="Veneault-Fourrey C."/>
            <person name="LaButti K."/>
            <person name="Lindquist E.A."/>
            <person name="Lipzen A."/>
            <person name="Lundell T."/>
            <person name="Morin E."/>
            <person name="Murat C."/>
            <person name="Sun H."/>
            <person name="Tunlid A."/>
            <person name="Henrissat B."/>
            <person name="Grigoriev I.V."/>
            <person name="Hibbett D.S."/>
            <person name="Martin F."/>
            <person name="Nordberg H.P."/>
            <person name="Cantor M.N."/>
            <person name="Hua S.X."/>
        </authorList>
    </citation>
    <scope>NUCLEOTIDE SEQUENCE [LARGE SCALE GENOMIC DNA]</scope>
    <source>
        <strain evidence="7 8">MUT 4182</strain>
    </source>
</reference>
<evidence type="ECO:0000256" key="3">
    <source>
        <dbReference type="ARBA" id="ARBA00022723"/>
    </source>
</evidence>
<dbReference type="GO" id="GO:0008299">
    <property type="term" value="P:isoprenoid biosynthetic process"/>
    <property type="evidence" value="ECO:0007669"/>
    <property type="project" value="UniProtKB-ARBA"/>
</dbReference>
<dbReference type="EC" id="4.2.3.-" evidence="6"/>
<dbReference type="Proteomes" id="UP000054248">
    <property type="component" value="Unassembled WGS sequence"/>
</dbReference>
<dbReference type="STRING" id="1051891.A0A0C3MF69"/>
<dbReference type="AlphaFoldDB" id="A0A0C3MF69"/>
<evidence type="ECO:0000256" key="2">
    <source>
        <dbReference type="ARBA" id="ARBA00006333"/>
    </source>
</evidence>
<proteinExistence type="inferred from homology"/>
<evidence type="ECO:0000256" key="4">
    <source>
        <dbReference type="ARBA" id="ARBA00022842"/>
    </source>
</evidence>
<dbReference type="EMBL" id="KN822955">
    <property type="protein sequence ID" value="KIO32367.1"/>
    <property type="molecule type" value="Genomic_DNA"/>
</dbReference>
<keyword evidence="3 6" id="KW-0479">Metal-binding</keyword>
<evidence type="ECO:0000313" key="7">
    <source>
        <dbReference type="EMBL" id="KIO32367.1"/>
    </source>
</evidence>
<evidence type="ECO:0000313" key="8">
    <source>
        <dbReference type="Proteomes" id="UP000054248"/>
    </source>
</evidence>
<evidence type="ECO:0000256" key="6">
    <source>
        <dbReference type="RuleBase" id="RU366034"/>
    </source>
</evidence>
<sequence>MSSLSGRSPAKPRFNKKPDFSSGCPFPLSVNPHYQPTAAESEEWLAKAGVYPDEDHKRAFWACNFGLVTAMSYALADAKRFHILCDFINRLFPSDDLTDEGNLPKDDGTIRANQIVLDALIDPLCYQSKFRIGEFIQDFWGQALSMGCSEGTRRRFIDSTELYLSAVLEEGEKRRNGVVLSLDEYLALRRDTDGFKMCFAMGEFGLTLNLPDVVFNDELLKTLQDCANDVAVVSRDMDSWQVEQAQGDKYNIIAIAKQEKNLTTQNAVAFAARLVLQRVMQYEDCRAKFPSYGPAVDQEIRSYIGIVEGWMRSSFRWSFVGEGLSEVKATTLDVKLLPFRSRIVNPVPAA</sequence>
<comment type="similarity">
    <text evidence="2 6">Belongs to the terpene synthase family.</text>
</comment>
<dbReference type="Gene3D" id="1.10.600.10">
    <property type="entry name" value="Farnesyl Diphosphate Synthase"/>
    <property type="match status" value="1"/>
</dbReference>
<organism evidence="7 8">
    <name type="scientific">Tulasnella calospora MUT 4182</name>
    <dbReference type="NCBI Taxonomy" id="1051891"/>
    <lineage>
        <taxon>Eukaryota</taxon>
        <taxon>Fungi</taxon>
        <taxon>Dikarya</taxon>
        <taxon>Basidiomycota</taxon>
        <taxon>Agaricomycotina</taxon>
        <taxon>Agaricomycetes</taxon>
        <taxon>Cantharellales</taxon>
        <taxon>Tulasnellaceae</taxon>
        <taxon>Tulasnella</taxon>
    </lineage>
</organism>
<dbReference type="OrthoDB" id="6486656at2759"/>
<reference evidence="8" key="2">
    <citation type="submission" date="2015-01" db="EMBL/GenBank/DDBJ databases">
        <title>Evolutionary Origins and Diversification of the Mycorrhizal Mutualists.</title>
        <authorList>
            <consortium name="DOE Joint Genome Institute"/>
            <consortium name="Mycorrhizal Genomics Consortium"/>
            <person name="Kohler A."/>
            <person name="Kuo A."/>
            <person name="Nagy L.G."/>
            <person name="Floudas D."/>
            <person name="Copeland A."/>
            <person name="Barry K.W."/>
            <person name="Cichocki N."/>
            <person name="Veneault-Fourrey C."/>
            <person name="LaButti K."/>
            <person name="Lindquist E.A."/>
            <person name="Lipzen A."/>
            <person name="Lundell T."/>
            <person name="Morin E."/>
            <person name="Murat C."/>
            <person name="Riley R."/>
            <person name="Ohm R."/>
            <person name="Sun H."/>
            <person name="Tunlid A."/>
            <person name="Henrissat B."/>
            <person name="Grigoriev I.V."/>
            <person name="Hibbett D.S."/>
            <person name="Martin F."/>
        </authorList>
    </citation>
    <scope>NUCLEOTIDE SEQUENCE [LARGE SCALE GENOMIC DNA]</scope>
    <source>
        <strain evidence="8">MUT 4182</strain>
    </source>
</reference>
<dbReference type="GO" id="GO:0046872">
    <property type="term" value="F:metal ion binding"/>
    <property type="evidence" value="ECO:0007669"/>
    <property type="project" value="UniProtKB-KW"/>
</dbReference>
<dbReference type="InterPro" id="IPR008949">
    <property type="entry name" value="Isoprenoid_synthase_dom_sf"/>
</dbReference>
<dbReference type="PANTHER" id="PTHR35201:SF4">
    <property type="entry name" value="BETA-PINACENE SYNTHASE-RELATED"/>
    <property type="match status" value="1"/>
</dbReference>
<accession>A0A0C3MF69</accession>
<protein>
    <recommendedName>
        <fullName evidence="6">Terpene synthase</fullName>
        <ecNumber evidence="6">4.2.3.-</ecNumber>
    </recommendedName>
</protein>
<dbReference type="PANTHER" id="PTHR35201">
    <property type="entry name" value="TERPENE SYNTHASE"/>
    <property type="match status" value="1"/>
</dbReference>
<dbReference type="HOGENOM" id="CLU_042538_2_1_1"/>